<protein>
    <submittedName>
        <fullName evidence="2">Type VI secretion system (T6SS) effector Tae4 (Amidase)</fullName>
    </submittedName>
</protein>
<feature type="region of interest" description="Disordered" evidence="1">
    <location>
        <begin position="30"/>
        <end position="100"/>
    </location>
</feature>
<dbReference type="GeneID" id="88831569"/>
<proteinExistence type="predicted"/>
<reference evidence="2 3" key="1">
    <citation type="journal article" date="2015" name="Stand. Genomic Sci.">
        <title>Genomic Encyclopedia of Bacterial and Archaeal Type Strains, Phase III: the genomes of soil and plant-associated and newly described type strains.</title>
        <authorList>
            <person name="Whitman W.B."/>
            <person name="Woyke T."/>
            <person name="Klenk H.P."/>
            <person name="Zhou Y."/>
            <person name="Lilburn T.G."/>
            <person name="Beck B.J."/>
            <person name="De Vos P."/>
            <person name="Vandamme P."/>
            <person name="Eisen J.A."/>
            <person name="Garrity G."/>
            <person name="Hugenholtz P."/>
            <person name="Kyrpides N.C."/>
        </authorList>
    </citation>
    <scope>NUCLEOTIDE SEQUENCE [LARGE SCALE GENOMIC DNA]</scope>
    <source>
        <strain evidence="2 3">CGMCC 1.6855</strain>
    </source>
</reference>
<gene>
    <name evidence="2" type="ORF">IQ31_04985</name>
</gene>
<evidence type="ECO:0000313" key="2">
    <source>
        <dbReference type="EMBL" id="TWI15583.1"/>
    </source>
</evidence>
<dbReference type="EMBL" id="VLKR01000041">
    <property type="protein sequence ID" value="TWI15583.1"/>
    <property type="molecule type" value="Genomic_DNA"/>
</dbReference>
<dbReference type="Proteomes" id="UP000315908">
    <property type="component" value="Unassembled WGS sequence"/>
</dbReference>
<evidence type="ECO:0000313" key="3">
    <source>
        <dbReference type="Proteomes" id="UP000315908"/>
    </source>
</evidence>
<name>A0A562M6R9_9SPHI</name>
<dbReference type="RefSeq" id="WP_075993067.1">
    <property type="nucleotide sequence ID" value="NZ_CP080574.1"/>
</dbReference>
<comment type="caution">
    <text evidence="2">The sequence shown here is derived from an EMBL/GenBank/DDBJ whole genome shotgun (WGS) entry which is preliminary data.</text>
</comment>
<sequence length="255" mass="28365">MKRKPILNFFDIASEIDQLPENELFKLKGGDSDIAWETEGPEIDVYPPEGSGDDDNWDDGGDDDWEDPWDDGNDEDFEDYDDLGDGGIDNNPDNDPDADELPELCFDAIWDAYPHNVNGQTQHPSQDDYANQCAIRVGAALKEVYDVDFGSYGTEFDDPLSSEGYPIRAANLKNYLVDDYKSKGMESQIKTYNSTNAFLDSASSKLNGIVYMQRGGVNHIDVFKGDEGKNEVGSLWLSGNVDKVIFIPIDNSACQ</sequence>
<organism evidence="2 3">
    <name type="scientific">Sphingobacterium siyangense</name>
    <dbReference type="NCBI Taxonomy" id="459529"/>
    <lineage>
        <taxon>Bacteria</taxon>
        <taxon>Pseudomonadati</taxon>
        <taxon>Bacteroidota</taxon>
        <taxon>Sphingobacteriia</taxon>
        <taxon>Sphingobacteriales</taxon>
        <taxon>Sphingobacteriaceae</taxon>
        <taxon>Sphingobacterium</taxon>
    </lineage>
</organism>
<dbReference type="OrthoDB" id="1262040at2"/>
<dbReference type="Pfam" id="PF14113">
    <property type="entry name" value="Tae4"/>
    <property type="match status" value="1"/>
</dbReference>
<dbReference type="InterPro" id="IPR025562">
    <property type="entry name" value="Tae4"/>
</dbReference>
<evidence type="ECO:0000256" key="1">
    <source>
        <dbReference type="SAM" id="MobiDB-lite"/>
    </source>
</evidence>
<dbReference type="AlphaFoldDB" id="A0A562M6R9"/>
<feature type="compositionally biased region" description="Acidic residues" evidence="1">
    <location>
        <begin position="51"/>
        <end position="84"/>
    </location>
</feature>
<accession>A0A562M6R9</accession>